<protein>
    <submittedName>
        <fullName evidence="9">Anion transporter</fullName>
    </submittedName>
</protein>
<gene>
    <name evidence="9" type="ordered locus">Desor_1183</name>
</gene>
<dbReference type="HOGENOM" id="CLU_005170_6_4_9"/>
<evidence type="ECO:0000259" key="8">
    <source>
        <dbReference type="Pfam" id="PF03600"/>
    </source>
</evidence>
<feature type="transmembrane region" description="Helical" evidence="7">
    <location>
        <begin position="51"/>
        <end position="70"/>
    </location>
</feature>
<keyword evidence="4" id="KW-0677">Repeat</keyword>
<evidence type="ECO:0000256" key="4">
    <source>
        <dbReference type="ARBA" id="ARBA00022737"/>
    </source>
</evidence>
<evidence type="ECO:0000256" key="6">
    <source>
        <dbReference type="ARBA" id="ARBA00023136"/>
    </source>
</evidence>
<feature type="transmembrane region" description="Helical" evidence="7">
    <location>
        <begin position="232"/>
        <end position="252"/>
    </location>
</feature>
<accession>G7WCU4</accession>
<feature type="transmembrane region" description="Helical" evidence="7">
    <location>
        <begin position="413"/>
        <end position="431"/>
    </location>
</feature>
<dbReference type="eggNOG" id="COG1055">
    <property type="taxonomic scope" value="Bacteria"/>
</dbReference>
<dbReference type="AlphaFoldDB" id="G7WCU4"/>
<dbReference type="Pfam" id="PF03600">
    <property type="entry name" value="CitMHS"/>
    <property type="match status" value="2"/>
</dbReference>
<evidence type="ECO:0000313" key="10">
    <source>
        <dbReference type="Proteomes" id="UP000006346"/>
    </source>
</evidence>
<dbReference type="PANTHER" id="PTHR43652:SF1">
    <property type="entry name" value="RESPONSE REGULATOR"/>
    <property type="match status" value="1"/>
</dbReference>
<keyword evidence="5 7" id="KW-1133">Transmembrane helix</keyword>
<reference evidence="10" key="1">
    <citation type="submission" date="2011-11" db="EMBL/GenBank/DDBJ databases">
        <title>Complete sequence of Desulfosporosinus orientis DSM 765.</title>
        <authorList>
            <person name="Lucas S."/>
            <person name="Han J."/>
            <person name="Lapidus A."/>
            <person name="Cheng J.-F."/>
            <person name="Goodwin L."/>
            <person name="Pitluck S."/>
            <person name="Peters L."/>
            <person name="Ovchinnikova G."/>
            <person name="Teshima H."/>
            <person name="Detter J.C."/>
            <person name="Han C."/>
            <person name="Tapia R."/>
            <person name="Land M."/>
            <person name="Hauser L."/>
            <person name="Kyrpides N."/>
            <person name="Ivanova N."/>
            <person name="Pagani I."/>
            <person name="Pester M."/>
            <person name="Spring S."/>
            <person name="Ollivier B."/>
            <person name="Rattei T."/>
            <person name="Klenk H.-P."/>
            <person name="Wagner M."/>
            <person name="Loy A."/>
            <person name="Woyke T."/>
        </authorList>
    </citation>
    <scope>NUCLEOTIDE SEQUENCE [LARGE SCALE GENOMIC DNA]</scope>
    <source>
        <strain evidence="10">ATCC 19365 / DSM 765 / NCIMB 8382 / VKM B-1628</strain>
    </source>
</reference>
<dbReference type="InterPro" id="IPR004680">
    <property type="entry name" value="Cit_transptr-like_dom"/>
</dbReference>
<proteinExistence type="predicted"/>
<evidence type="ECO:0000256" key="1">
    <source>
        <dbReference type="ARBA" id="ARBA00004141"/>
    </source>
</evidence>
<dbReference type="PANTHER" id="PTHR43652">
    <property type="entry name" value="BASIC AMINO ACID ANTIPORTER YFCC-RELATED"/>
    <property type="match status" value="1"/>
</dbReference>
<evidence type="ECO:0000256" key="7">
    <source>
        <dbReference type="SAM" id="Phobius"/>
    </source>
</evidence>
<name>G7WCU4_DESOD</name>
<dbReference type="RefSeq" id="WP_014183671.1">
    <property type="nucleotide sequence ID" value="NC_016584.1"/>
</dbReference>
<dbReference type="CDD" id="cd01115">
    <property type="entry name" value="SLC13_permease"/>
    <property type="match status" value="1"/>
</dbReference>
<dbReference type="GO" id="GO:0022857">
    <property type="term" value="F:transmembrane transporter activity"/>
    <property type="evidence" value="ECO:0007669"/>
    <property type="project" value="InterPro"/>
</dbReference>
<feature type="transmembrane region" description="Helical" evidence="7">
    <location>
        <begin position="93"/>
        <end position="117"/>
    </location>
</feature>
<dbReference type="STRING" id="768706.Desor_1183"/>
<keyword evidence="6 7" id="KW-0472">Membrane</keyword>
<dbReference type="PATRIC" id="fig|768706.3.peg.1165"/>
<feature type="transmembrane region" description="Helical" evidence="7">
    <location>
        <begin position="326"/>
        <end position="346"/>
    </location>
</feature>
<dbReference type="KEGG" id="dor:Desor_1183"/>
<reference evidence="9 10" key="2">
    <citation type="journal article" date="2012" name="J. Bacteriol.">
        <title>Complete genome sequences of Desulfosporosinus orientis DSM765T, Desulfosporosinus youngiae DSM17734T, Desulfosporosinus meridiei DSM13257T, and Desulfosporosinus acidiphilus DSM22704T.</title>
        <authorList>
            <person name="Pester M."/>
            <person name="Brambilla E."/>
            <person name="Alazard D."/>
            <person name="Rattei T."/>
            <person name="Weinmaier T."/>
            <person name="Han J."/>
            <person name="Lucas S."/>
            <person name="Lapidus A."/>
            <person name="Cheng J.F."/>
            <person name="Goodwin L."/>
            <person name="Pitluck S."/>
            <person name="Peters L."/>
            <person name="Ovchinnikova G."/>
            <person name="Teshima H."/>
            <person name="Detter J.C."/>
            <person name="Han C.S."/>
            <person name="Tapia R."/>
            <person name="Land M.L."/>
            <person name="Hauser L."/>
            <person name="Kyrpides N.C."/>
            <person name="Ivanova N.N."/>
            <person name="Pagani I."/>
            <person name="Huntmann M."/>
            <person name="Wei C.L."/>
            <person name="Davenport K.W."/>
            <person name="Daligault H."/>
            <person name="Chain P.S."/>
            <person name="Chen A."/>
            <person name="Mavromatis K."/>
            <person name="Markowitz V."/>
            <person name="Szeto E."/>
            <person name="Mikhailova N."/>
            <person name="Pati A."/>
            <person name="Wagner M."/>
            <person name="Woyke T."/>
            <person name="Ollivier B."/>
            <person name="Klenk H.P."/>
            <person name="Spring S."/>
            <person name="Loy A."/>
        </authorList>
    </citation>
    <scope>NUCLEOTIDE SEQUENCE [LARGE SCALE GENOMIC DNA]</scope>
    <source>
        <strain evidence="10">ATCC 19365 / DSM 765 / NCIMB 8382 / VKM B-1628</strain>
    </source>
</reference>
<dbReference type="InterPro" id="IPR001898">
    <property type="entry name" value="SLC13A/DASS"/>
</dbReference>
<keyword evidence="2" id="KW-0813">Transport</keyword>
<feature type="transmembrane region" description="Helical" evidence="7">
    <location>
        <begin position="137"/>
        <end position="161"/>
    </location>
</feature>
<keyword evidence="10" id="KW-1185">Reference proteome</keyword>
<feature type="transmembrane region" description="Helical" evidence="7">
    <location>
        <begin position="181"/>
        <end position="202"/>
    </location>
</feature>
<dbReference type="EMBL" id="CP003108">
    <property type="protein sequence ID" value="AET66850.1"/>
    <property type="molecule type" value="Genomic_DNA"/>
</dbReference>
<feature type="domain" description="Citrate transporter-like" evidence="8">
    <location>
        <begin position="262"/>
        <end position="430"/>
    </location>
</feature>
<sequence length="433" mass="46430">MSPAVLALVILGIVVFFYVTEWIPIAVTTMLGCIALVWLQIAKFSVAFSGFAADTLWLVIGMVMVGAALFETGLAAAMGRSIIKFIGASEKKIILIVYPIAMLMSAFLNNTSTTATFTPIIKAISAKSQGKVSAKKLLMPLAFVATTGGMLTLVGSTPPVIVHGLMISLKIPTFGFFEWGYVGLPVCIALILYTLTIGQVLAKRMWKDEIEAEAHNEVEVVLEHVEHPKDKMWKAGLILAFCIIGFIVQPQFETNKAFTFTLGTVAITGAMLTVVLRTMTIKRLYELTDWNTFFVLAGAIGFAAGLDKSGAGKLIADTAIKYVGNSSPFIIFATFCLVGVILTQMMSNTATTAMMAPIGVFVANGMGFSPLPLLMGLATACAAAYMTPVGTPPNTIVLGPGNYKFMDYVKMGGTFQLISFIIIITIVPLIWPL</sequence>
<dbReference type="GO" id="GO:0005886">
    <property type="term" value="C:plasma membrane"/>
    <property type="evidence" value="ECO:0007669"/>
    <property type="project" value="TreeGrafter"/>
</dbReference>
<organism evidence="9 10">
    <name type="scientific">Desulfosporosinus orientis (strain ATCC 19365 / DSM 765 / NCIMB 8382 / VKM B-1628 / Singapore I)</name>
    <name type="common">Desulfotomaculum orientis</name>
    <dbReference type="NCBI Taxonomy" id="768706"/>
    <lineage>
        <taxon>Bacteria</taxon>
        <taxon>Bacillati</taxon>
        <taxon>Bacillota</taxon>
        <taxon>Clostridia</taxon>
        <taxon>Eubacteriales</taxon>
        <taxon>Desulfitobacteriaceae</taxon>
        <taxon>Desulfosporosinus</taxon>
    </lineage>
</organism>
<feature type="transmembrane region" description="Helical" evidence="7">
    <location>
        <begin position="258"/>
        <end position="276"/>
    </location>
</feature>
<keyword evidence="3 7" id="KW-0812">Transmembrane</keyword>
<feature type="transmembrane region" description="Helical" evidence="7">
    <location>
        <begin position="358"/>
        <end position="385"/>
    </location>
</feature>
<evidence type="ECO:0000256" key="2">
    <source>
        <dbReference type="ARBA" id="ARBA00022448"/>
    </source>
</evidence>
<feature type="transmembrane region" description="Helical" evidence="7">
    <location>
        <begin position="6"/>
        <end position="39"/>
    </location>
</feature>
<feature type="domain" description="Citrate transporter-like" evidence="8">
    <location>
        <begin position="17"/>
        <end position="253"/>
    </location>
</feature>
<dbReference type="InterPro" id="IPR051679">
    <property type="entry name" value="DASS-Related_Transporters"/>
</dbReference>
<dbReference type="Proteomes" id="UP000006346">
    <property type="component" value="Chromosome"/>
</dbReference>
<comment type="subcellular location">
    <subcellularLocation>
        <location evidence="1">Membrane</location>
        <topology evidence="1">Multi-pass membrane protein</topology>
    </subcellularLocation>
</comment>
<evidence type="ECO:0000313" key="9">
    <source>
        <dbReference type="EMBL" id="AET66850.1"/>
    </source>
</evidence>
<dbReference type="NCBIfam" id="TIGR00785">
    <property type="entry name" value="dass"/>
    <property type="match status" value="1"/>
</dbReference>
<dbReference type="OrthoDB" id="9765532at2"/>
<evidence type="ECO:0000256" key="5">
    <source>
        <dbReference type="ARBA" id="ARBA00022989"/>
    </source>
</evidence>
<evidence type="ECO:0000256" key="3">
    <source>
        <dbReference type="ARBA" id="ARBA00022692"/>
    </source>
</evidence>